<dbReference type="AlphaFoldDB" id="A0A087GRY1"/>
<feature type="compositionally biased region" description="Basic and acidic residues" evidence="2">
    <location>
        <begin position="1"/>
        <end position="12"/>
    </location>
</feature>
<protein>
    <recommendedName>
        <fullName evidence="5">Selenoprotein H</fullName>
    </recommendedName>
</protein>
<feature type="compositionally biased region" description="Basic and acidic residues" evidence="2">
    <location>
        <begin position="23"/>
        <end position="36"/>
    </location>
</feature>
<evidence type="ECO:0000256" key="2">
    <source>
        <dbReference type="SAM" id="MobiDB-lite"/>
    </source>
</evidence>
<evidence type="ECO:0000256" key="1">
    <source>
        <dbReference type="ARBA" id="ARBA00023284"/>
    </source>
</evidence>
<sequence>MAPRKAQVDGDGKAVATRMMTRSVERIGRTRSETRRSGAGSSSSKLMNFESPERKKRKTTPKKDTPNKKIKIEEEVAEMEDEPKKEDDVAAGEDDSEKKTIVIEHCKQCTSFKKRAIQVKGGLEKAVPGIIVTVNAVQPRRGCFEIREEGGETFISLLEMKRPFTPMKELDMEQVIADIVEKIK</sequence>
<evidence type="ECO:0000313" key="4">
    <source>
        <dbReference type="Proteomes" id="UP000029120"/>
    </source>
</evidence>
<dbReference type="Proteomes" id="UP000029120">
    <property type="component" value="Chromosome 6"/>
</dbReference>
<accession>A0A087GRY1</accession>
<reference evidence="4" key="1">
    <citation type="journal article" date="2015" name="Nat. Plants">
        <title>Genome expansion of Arabis alpina linked with retrotransposition and reduced symmetric DNA methylation.</title>
        <authorList>
            <person name="Willing E.M."/>
            <person name="Rawat V."/>
            <person name="Mandakova T."/>
            <person name="Maumus F."/>
            <person name="James G.V."/>
            <person name="Nordstroem K.J."/>
            <person name="Becker C."/>
            <person name="Warthmann N."/>
            <person name="Chica C."/>
            <person name="Szarzynska B."/>
            <person name="Zytnicki M."/>
            <person name="Albani M.C."/>
            <person name="Kiefer C."/>
            <person name="Bergonzi S."/>
            <person name="Castaings L."/>
            <person name="Mateos J.L."/>
            <person name="Berns M.C."/>
            <person name="Bujdoso N."/>
            <person name="Piofczyk T."/>
            <person name="de Lorenzo L."/>
            <person name="Barrero-Sicilia C."/>
            <person name="Mateos I."/>
            <person name="Piednoel M."/>
            <person name="Hagmann J."/>
            <person name="Chen-Min-Tao R."/>
            <person name="Iglesias-Fernandez R."/>
            <person name="Schuster S.C."/>
            <person name="Alonso-Blanco C."/>
            <person name="Roudier F."/>
            <person name="Carbonero P."/>
            <person name="Paz-Ares J."/>
            <person name="Davis S.J."/>
            <person name="Pecinka A."/>
            <person name="Quesneville H."/>
            <person name="Colot V."/>
            <person name="Lysak M.A."/>
            <person name="Weigel D."/>
            <person name="Coupland G."/>
            <person name="Schneeberger K."/>
        </authorList>
    </citation>
    <scope>NUCLEOTIDE SEQUENCE [LARGE SCALE GENOMIC DNA]</scope>
    <source>
        <strain evidence="4">cv. Pajares</strain>
    </source>
</reference>
<evidence type="ECO:0000313" key="3">
    <source>
        <dbReference type="EMBL" id="KFK32633.1"/>
    </source>
</evidence>
<dbReference type="Gene3D" id="3.40.30.10">
    <property type="entry name" value="Glutaredoxin"/>
    <property type="match status" value="1"/>
</dbReference>
<dbReference type="Gramene" id="KFK32633">
    <property type="protein sequence ID" value="KFK32633"/>
    <property type="gene ID" value="AALP_AA6G268700"/>
</dbReference>
<feature type="compositionally biased region" description="Basic and acidic residues" evidence="2">
    <location>
        <begin position="61"/>
        <end position="74"/>
    </location>
</feature>
<keyword evidence="1" id="KW-0676">Redox-active center</keyword>
<dbReference type="InterPro" id="IPR052674">
    <property type="entry name" value="SelWTH-like"/>
</dbReference>
<proteinExistence type="predicted"/>
<dbReference type="NCBIfam" id="TIGR02174">
    <property type="entry name" value="CXXU_selWTH"/>
    <property type="match status" value="1"/>
</dbReference>
<evidence type="ECO:0008006" key="5">
    <source>
        <dbReference type="Google" id="ProtNLM"/>
    </source>
</evidence>
<dbReference type="PANTHER" id="PTHR33638:SF1">
    <property type="entry name" value="SELENOPROTEIN H"/>
    <property type="match status" value="1"/>
</dbReference>
<gene>
    <name evidence="3" type="ordered locus">AALP_Aa6g268700</name>
</gene>
<dbReference type="GO" id="GO:0005794">
    <property type="term" value="C:Golgi apparatus"/>
    <property type="evidence" value="ECO:0007669"/>
    <property type="project" value="TreeGrafter"/>
</dbReference>
<feature type="region of interest" description="Disordered" evidence="2">
    <location>
        <begin position="1"/>
        <end position="96"/>
    </location>
</feature>
<keyword evidence="4" id="KW-1185">Reference proteome</keyword>
<name>A0A087GRY1_ARAAL</name>
<dbReference type="eggNOG" id="ENOG502S4B2">
    <property type="taxonomic scope" value="Eukaryota"/>
</dbReference>
<dbReference type="OrthoDB" id="1933874at2759"/>
<dbReference type="SUPFAM" id="SSF52833">
    <property type="entry name" value="Thioredoxin-like"/>
    <property type="match status" value="1"/>
</dbReference>
<dbReference type="EMBL" id="CM002874">
    <property type="protein sequence ID" value="KFK32633.1"/>
    <property type="molecule type" value="Genomic_DNA"/>
</dbReference>
<dbReference type="PANTHER" id="PTHR33638">
    <property type="entry name" value="SELENOPROTEIN H"/>
    <property type="match status" value="1"/>
</dbReference>
<dbReference type="FunFam" id="3.40.30.10:FF:000361">
    <property type="entry name" value="Selenium binding protein"/>
    <property type="match status" value="1"/>
</dbReference>
<dbReference type="OMA" id="MNADKPR"/>
<organism evidence="3 4">
    <name type="scientific">Arabis alpina</name>
    <name type="common">Alpine rock-cress</name>
    <dbReference type="NCBI Taxonomy" id="50452"/>
    <lineage>
        <taxon>Eukaryota</taxon>
        <taxon>Viridiplantae</taxon>
        <taxon>Streptophyta</taxon>
        <taxon>Embryophyta</taxon>
        <taxon>Tracheophyta</taxon>
        <taxon>Spermatophyta</taxon>
        <taxon>Magnoliopsida</taxon>
        <taxon>eudicotyledons</taxon>
        <taxon>Gunneridae</taxon>
        <taxon>Pentapetalae</taxon>
        <taxon>rosids</taxon>
        <taxon>malvids</taxon>
        <taxon>Brassicales</taxon>
        <taxon>Brassicaceae</taxon>
        <taxon>Arabideae</taxon>
        <taxon>Arabis</taxon>
    </lineage>
</organism>
<dbReference type="InterPro" id="IPR036249">
    <property type="entry name" value="Thioredoxin-like_sf"/>
</dbReference>
<dbReference type="InterPro" id="IPR011893">
    <property type="entry name" value="Selenoprotein_Rdx-typ"/>
</dbReference>